<protein>
    <submittedName>
        <fullName evidence="2">Uncharacterized protein</fullName>
    </submittedName>
</protein>
<feature type="compositionally biased region" description="Polar residues" evidence="1">
    <location>
        <begin position="14"/>
        <end position="23"/>
    </location>
</feature>
<gene>
    <name evidence="2" type="ORF">GEV33_005299</name>
</gene>
<dbReference type="Proteomes" id="UP000719412">
    <property type="component" value="Unassembled WGS sequence"/>
</dbReference>
<accession>A0A8J6LEZ9</accession>
<evidence type="ECO:0000313" key="2">
    <source>
        <dbReference type="EMBL" id="KAH0817492.1"/>
    </source>
</evidence>
<name>A0A8J6LEZ9_TENMO</name>
<feature type="region of interest" description="Disordered" evidence="1">
    <location>
        <begin position="12"/>
        <end position="31"/>
    </location>
</feature>
<comment type="caution">
    <text evidence="2">The sequence shown here is derived from an EMBL/GenBank/DDBJ whole genome shotgun (WGS) entry which is preliminary data.</text>
</comment>
<sequence length="143" mass="15581">MSFFFVTVCPDSAGNKSETSPRPSSIRPDNYMPTVDHVPILVDEPIDPSLVVMDVPINNNVSRATKEGKKNNMRAAKQHPPIVIDKKAVEEGVASMPGRRGEGSGDARGRSLTPLIFSENHAVSLGRIDKNALFYADSILHIK</sequence>
<dbReference type="EMBL" id="JABDTM020019373">
    <property type="protein sequence ID" value="KAH0817492.1"/>
    <property type="molecule type" value="Genomic_DNA"/>
</dbReference>
<evidence type="ECO:0000256" key="1">
    <source>
        <dbReference type="SAM" id="MobiDB-lite"/>
    </source>
</evidence>
<evidence type="ECO:0000313" key="3">
    <source>
        <dbReference type="Proteomes" id="UP000719412"/>
    </source>
</evidence>
<keyword evidence="3" id="KW-1185">Reference proteome</keyword>
<proteinExistence type="predicted"/>
<reference evidence="2" key="1">
    <citation type="journal article" date="2020" name="J Insects Food Feed">
        <title>The yellow mealworm (Tenebrio molitor) genome: a resource for the emerging insects as food and feed industry.</title>
        <authorList>
            <person name="Eriksson T."/>
            <person name="Andere A."/>
            <person name="Kelstrup H."/>
            <person name="Emery V."/>
            <person name="Picard C."/>
        </authorList>
    </citation>
    <scope>NUCLEOTIDE SEQUENCE</scope>
    <source>
        <strain evidence="2">Stoneville</strain>
        <tissue evidence="2">Whole head</tissue>
    </source>
</reference>
<dbReference type="AlphaFoldDB" id="A0A8J6LEZ9"/>
<reference evidence="2" key="2">
    <citation type="submission" date="2021-08" db="EMBL/GenBank/DDBJ databases">
        <authorList>
            <person name="Eriksson T."/>
        </authorList>
    </citation>
    <scope>NUCLEOTIDE SEQUENCE</scope>
    <source>
        <strain evidence="2">Stoneville</strain>
        <tissue evidence="2">Whole head</tissue>
    </source>
</reference>
<organism evidence="2 3">
    <name type="scientific">Tenebrio molitor</name>
    <name type="common">Yellow mealworm beetle</name>
    <dbReference type="NCBI Taxonomy" id="7067"/>
    <lineage>
        <taxon>Eukaryota</taxon>
        <taxon>Metazoa</taxon>
        <taxon>Ecdysozoa</taxon>
        <taxon>Arthropoda</taxon>
        <taxon>Hexapoda</taxon>
        <taxon>Insecta</taxon>
        <taxon>Pterygota</taxon>
        <taxon>Neoptera</taxon>
        <taxon>Endopterygota</taxon>
        <taxon>Coleoptera</taxon>
        <taxon>Polyphaga</taxon>
        <taxon>Cucujiformia</taxon>
        <taxon>Tenebrionidae</taxon>
        <taxon>Tenebrio</taxon>
    </lineage>
</organism>